<dbReference type="RefSeq" id="WP_092057533.1">
    <property type="nucleotide sequence ID" value="NZ_FOJJ01000034.1"/>
</dbReference>
<feature type="chain" id="PRO_5021848975" evidence="1">
    <location>
        <begin position="22"/>
        <end position="329"/>
    </location>
</feature>
<comment type="caution">
    <text evidence="3">The sequence shown here is derived from an EMBL/GenBank/DDBJ whole genome shotgun (WGS) entry which is preliminary data.</text>
</comment>
<evidence type="ECO:0000256" key="1">
    <source>
        <dbReference type="SAM" id="SignalP"/>
    </source>
</evidence>
<dbReference type="AlphaFoldDB" id="A0A550JH17"/>
<keyword evidence="1" id="KW-0732">Signal</keyword>
<keyword evidence="4" id="KW-1185">Reference proteome</keyword>
<sequence>MRLAKPTLLLALLLWPLFAFAQGEIQTYVIKKGDTLWGISQKFLKDPYYWPSLWSNNPDLTNPHLIYPGQEITIYDGRVQLVPVAETAAETTAPETRPEPAEATTITIQRAGRGFISEDEFNAAGTLVDTTDNRLLIASGETVFLDIKNLESVQPGDLYSLFDVGDPVTHPLTGRKVGYLVEDIGTVRIVAINEEVATGEIDKAYQEIERGARLRPYQPAQASIDLKRATSALTGTLIEAHDSKLAISQYDIVYLDLGSDDGLQVGNLLNITRPRDASALGLNTSGLKLPDVLLGAAVVIETHPRAASALVLKIAEPLYRGDRMSTVLE</sequence>
<gene>
    <name evidence="3" type="ORF">FL622_07885</name>
</gene>
<dbReference type="Pfam" id="PF01476">
    <property type="entry name" value="LysM"/>
    <property type="match status" value="1"/>
</dbReference>
<dbReference type="PANTHER" id="PTHR34700:SF4">
    <property type="entry name" value="PHAGE-LIKE ELEMENT PBSX PROTEIN XKDP"/>
    <property type="match status" value="1"/>
</dbReference>
<organism evidence="3 4">
    <name type="scientific">Trichloromonas acetexigens</name>
    <dbReference type="NCBI Taxonomy" id="38815"/>
    <lineage>
        <taxon>Bacteria</taxon>
        <taxon>Pseudomonadati</taxon>
        <taxon>Thermodesulfobacteriota</taxon>
        <taxon>Desulfuromonadia</taxon>
        <taxon>Desulfuromonadales</taxon>
        <taxon>Trichloromonadaceae</taxon>
        <taxon>Trichloromonas</taxon>
    </lineage>
</organism>
<evidence type="ECO:0000259" key="2">
    <source>
        <dbReference type="PROSITE" id="PS51782"/>
    </source>
</evidence>
<dbReference type="PROSITE" id="PS51782">
    <property type="entry name" value="LYSM"/>
    <property type="match status" value="1"/>
</dbReference>
<dbReference type="EMBL" id="VJVV01000004">
    <property type="protein sequence ID" value="TRO82488.1"/>
    <property type="molecule type" value="Genomic_DNA"/>
</dbReference>
<dbReference type="CDD" id="cd00118">
    <property type="entry name" value="LysM"/>
    <property type="match status" value="1"/>
</dbReference>
<protein>
    <submittedName>
        <fullName evidence="3">LysM peptidoglycan-binding domain-containing protein</fullName>
    </submittedName>
</protein>
<feature type="signal peptide" evidence="1">
    <location>
        <begin position="1"/>
        <end position="21"/>
    </location>
</feature>
<accession>A0A550JH17</accession>
<reference evidence="3 4" key="1">
    <citation type="submission" date="2019-07" db="EMBL/GenBank/DDBJ databases">
        <title>Insights of Desulfuromonas acetexigens electromicrobiology.</title>
        <authorList>
            <person name="Katuri K."/>
            <person name="Sapireddy V."/>
            <person name="Shaw D.R."/>
            <person name="Saikaly P."/>
        </authorList>
    </citation>
    <scope>NUCLEOTIDE SEQUENCE [LARGE SCALE GENOMIC DNA]</scope>
    <source>
        <strain evidence="3 4">2873</strain>
    </source>
</reference>
<dbReference type="SMART" id="SM00257">
    <property type="entry name" value="LysM"/>
    <property type="match status" value="1"/>
</dbReference>
<dbReference type="Gene3D" id="3.10.350.10">
    <property type="entry name" value="LysM domain"/>
    <property type="match status" value="1"/>
</dbReference>
<dbReference type="Proteomes" id="UP000317155">
    <property type="component" value="Unassembled WGS sequence"/>
</dbReference>
<dbReference type="InterPro" id="IPR052196">
    <property type="entry name" value="Bact_Kbp"/>
</dbReference>
<dbReference type="InterPro" id="IPR036779">
    <property type="entry name" value="LysM_dom_sf"/>
</dbReference>
<evidence type="ECO:0000313" key="3">
    <source>
        <dbReference type="EMBL" id="TRO82488.1"/>
    </source>
</evidence>
<dbReference type="PANTHER" id="PTHR34700">
    <property type="entry name" value="POTASSIUM BINDING PROTEIN KBP"/>
    <property type="match status" value="1"/>
</dbReference>
<feature type="domain" description="LysM" evidence="2">
    <location>
        <begin position="26"/>
        <end position="74"/>
    </location>
</feature>
<dbReference type="SUPFAM" id="SSF54106">
    <property type="entry name" value="LysM domain"/>
    <property type="match status" value="1"/>
</dbReference>
<name>A0A550JH17_9BACT</name>
<dbReference type="OrthoDB" id="9765158at2"/>
<dbReference type="InterPro" id="IPR018392">
    <property type="entry name" value="LysM"/>
</dbReference>
<evidence type="ECO:0000313" key="4">
    <source>
        <dbReference type="Proteomes" id="UP000317155"/>
    </source>
</evidence>
<proteinExistence type="predicted"/>